<dbReference type="PANTHER" id="PTHR43346">
    <property type="entry name" value="LIGAND BINDING DOMAIN PROTEIN, PUTATIVE (AFU_ORTHOLOGUE AFUA_6G14370)-RELATED"/>
    <property type="match status" value="1"/>
</dbReference>
<dbReference type="InterPro" id="IPR052538">
    <property type="entry name" value="Flavonoid_dioxygenase-like"/>
</dbReference>
<gene>
    <name evidence="2" type="ORF">JP75_01630</name>
</gene>
<dbReference type="Proteomes" id="UP000028981">
    <property type="component" value="Unassembled WGS sequence"/>
</dbReference>
<dbReference type="Gene3D" id="2.60.120.10">
    <property type="entry name" value="Jelly Rolls"/>
    <property type="match status" value="1"/>
</dbReference>
<protein>
    <submittedName>
        <fullName evidence="2">Cupin</fullName>
    </submittedName>
</protein>
<comment type="caution">
    <text evidence="2">The sequence shown here is derived from an EMBL/GenBank/DDBJ whole genome shotgun (WGS) entry which is preliminary data.</text>
</comment>
<name>A0A087M7L3_9HYPH</name>
<dbReference type="STRING" id="46914.JP75_01630"/>
<dbReference type="OrthoDB" id="122936at2"/>
<feature type="domain" description="Cupin type-2" evidence="1">
    <location>
        <begin position="37"/>
        <end position="100"/>
    </location>
</feature>
<dbReference type="InterPro" id="IPR011051">
    <property type="entry name" value="RmlC_Cupin_sf"/>
</dbReference>
<dbReference type="PANTHER" id="PTHR43346:SF1">
    <property type="entry name" value="QUERCETIN 2,3-DIOXYGENASE-RELATED"/>
    <property type="match status" value="1"/>
</dbReference>
<sequence>MAYVLRAADRPVSPSRTIRFEGGGYGTPISFFSVDNEPGQGPGLHIHPYPETWIVKRGRALVVAGDETFELGAGDIAIAPANVPHKFTNMGPDRLEIVCIHAAGEMVQEDLE</sequence>
<dbReference type="RefSeq" id="WP_035078129.1">
    <property type="nucleotide sequence ID" value="NZ_JQGC01000001.1"/>
</dbReference>
<accession>A0A087M7L3</accession>
<reference evidence="2 3" key="1">
    <citation type="submission" date="2014-08" db="EMBL/GenBank/DDBJ databases">
        <authorList>
            <person name="Hassan Y.I."/>
            <person name="Lepp D."/>
            <person name="Zhou T."/>
        </authorList>
    </citation>
    <scope>NUCLEOTIDE SEQUENCE [LARGE SCALE GENOMIC DNA]</scope>
    <source>
        <strain evidence="2 3">IFO13584</strain>
    </source>
</reference>
<dbReference type="Pfam" id="PF07883">
    <property type="entry name" value="Cupin_2"/>
    <property type="match status" value="1"/>
</dbReference>
<organism evidence="2 3">
    <name type="scientific">Devosia riboflavina</name>
    <dbReference type="NCBI Taxonomy" id="46914"/>
    <lineage>
        <taxon>Bacteria</taxon>
        <taxon>Pseudomonadati</taxon>
        <taxon>Pseudomonadota</taxon>
        <taxon>Alphaproteobacteria</taxon>
        <taxon>Hyphomicrobiales</taxon>
        <taxon>Devosiaceae</taxon>
        <taxon>Devosia</taxon>
    </lineage>
</organism>
<dbReference type="AlphaFoldDB" id="A0A087M7L3"/>
<dbReference type="InterPro" id="IPR013096">
    <property type="entry name" value="Cupin_2"/>
</dbReference>
<dbReference type="InterPro" id="IPR014710">
    <property type="entry name" value="RmlC-like_jellyroll"/>
</dbReference>
<proteinExistence type="predicted"/>
<evidence type="ECO:0000313" key="3">
    <source>
        <dbReference type="Proteomes" id="UP000028981"/>
    </source>
</evidence>
<dbReference type="EMBL" id="JQGC01000001">
    <property type="protein sequence ID" value="KFL32866.1"/>
    <property type="molecule type" value="Genomic_DNA"/>
</dbReference>
<dbReference type="SUPFAM" id="SSF51182">
    <property type="entry name" value="RmlC-like cupins"/>
    <property type="match status" value="1"/>
</dbReference>
<evidence type="ECO:0000259" key="1">
    <source>
        <dbReference type="Pfam" id="PF07883"/>
    </source>
</evidence>
<keyword evidence="3" id="KW-1185">Reference proteome</keyword>
<evidence type="ECO:0000313" key="2">
    <source>
        <dbReference type="EMBL" id="KFL32866.1"/>
    </source>
</evidence>